<feature type="compositionally biased region" description="Polar residues" evidence="1">
    <location>
        <begin position="1"/>
        <end position="12"/>
    </location>
</feature>
<feature type="region of interest" description="Disordered" evidence="1">
    <location>
        <begin position="1"/>
        <end position="31"/>
    </location>
</feature>
<evidence type="ECO:0000313" key="2">
    <source>
        <dbReference type="Proteomes" id="UP000887572"/>
    </source>
</evidence>
<name>A0A914I2E5_GLORO</name>
<dbReference type="AlphaFoldDB" id="A0A914I2E5"/>
<organism evidence="2 3">
    <name type="scientific">Globodera rostochiensis</name>
    <name type="common">Golden nematode worm</name>
    <name type="synonym">Heterodera rostochiensis</name>
    <dbReference type="NCBI Taxonomy" id="31243"/>
    <lineage>
        <taxon>Eukaryota</taxon>
        <taxon>Metazoa</taxon>
        <taxon>Ecdysozoa</taxon>
        <taxon>Nematoda</taxon>
        <taxon>Chromadorea</taxon>
        <taxon>Rhabditida</taxon>
        <taxon>Tylenchina</taxon>
        <taxon>Tylenchomorpha</taxon>
        <taxon>Tylenchoidea</taxon>
        <taxon>Heteroderidae</taxon>
        <taxon>Heteroderinae</taxon>
        <taxon>Globodera</taxon>
    </lineage>
</organism>
<feature type="compositionally biased region" description="Low complexity" evidence="1">
    <location>
        <begin position="13"/>
        <end position="31"/>
    </location>
</feature>
<dbReference type="WBParaSite" id="Gr19_v10_g6240.t1">
    <property type="protein sequence ID" value="Gr19_v10_g6240.t1"/>
    <property type="gene ID" value="Gr19_v10_g6240"/>
</dbReference>
<dbReference type="SUPFAM" id="SSF81995">
    <property type="entry name" value="beta-sandwich domain of Sec23/24"/>
    <property type="match status" value="1"/>
</dbReference>
<reference evidence="3" key="1">
    <citation type="submission" date="2022-11" db="UniProtKB">
        <authorList>
            <consortium name="WormBaseParasite"/>
        </authorList>
    </citation>
    <scope>IDENTIFICATION</scope>
</reference>
<feature type="region of interest" description="Disordered" evidence="1">
    <location>
        <begin position="46"/>
        <end position="95"/>
    </location>
</feature>
<protein>
    <submittedName>
        <fullName evidence="3">Uncharacterized protein</fullName>
    </submittedName>
</protein>
<evidence type="ECO:0000256" key="1">
    <source>
        <dbReference type="SAM" id="MobiDB-lite"/>
    </source>
</evidence>
<sequence>MAQTTEQQNVMKQQPQPLMQEQQSQLQNQYQQQAKMMNLLEQLQQHNKLQQPSQSQIQPTQLQSGSIQHSAQRQKQSPRYLQQPNQNKSTSFALPGTSDQLLPVNLAVNEAGASNYAEQPSDAGLKLYLEEIGAFVKRAAMKSFSIIQLSLKNYGYHGRAALVELNFLNAEAKKLAIAIDVVKVAETNTAQFVIDQMKKENTDAQITQILEEIGEECADFERHMKARTAREVVRMTNFLMAFARLYNKLYILLNNAFEPNALQGESEFKQLLDWTEKMKNEIYKKLRDLLKQNDEASKWCVNFFRLSEAIETAKLAFLMALPMSSTNEWIKNGFGWSVLDEIMLSRIKLEESLEYCDDKLWIGSNYMNLIRKHIGYAAKNNIKFSDYALNKLVDFLSQIVLSINPLIQRQESNEPKQAQLCNLVLFPALFRKLIADFETPDYDVIWLTKLKDERKSALKILKLSVMLLDAKFKKEFETISKLDRIRTGILSGEGSNSK</sequence>
<feature type="compositionally biased region" description="Low complexity" evidence="1">
    <location>
        <begin position="49"/>
        <end position="64"/>
    </location>
</feature>
<dbReference type="Proteomes" id="UP000887572">
    <property type="component" value="Unplaced"/>
</dbReference>
<keyword evidence="2" id="KW-1185">Reference proteome</keyword>
<evidence type="ECO:0000313" key="3">
    <source>
        <dbReference type="WBParaSite" id="Gr19_v10_g6240.t1"/>
    </source>
</evidence>
<feature type="compositionally biased region" description="Polar residues" evidence="1">
    <location>
        <begin position="65"/>
        <end position="95"/>
    </location>
</feature>
<accession>A0A914I2E5</accession>
<proteinExistence type="predicted"/>